<feature type="region of interest" description="Disordered" evidence="1">
    <location>
        <begin position="1"/>
        <end position="23"/>
    </location>
</feature>
<comment type="caution">
    <text evidence="2">The sequence shown here is derived from an EMBL/GenBank/DDBJ whole genome shotgun (WGS) entry which is preliminary data.</text>
</comment>
<reference evidence="2 3" key="1">
    <citation type="submission" date="2020-02" db="EMBL/GenBank/DDBJ databases">
        <authorList>
            <person name="Ma Q."/>
            <person name="Huang Y."/>
            <person name="Song X."/>
            <person name="Pei D."/>
        </authorList>
    </citation>
    <scope>NUCLEOTIDE SEQUENCE [LARGE SCALE GENOMIC DNA]</scope>
    <source>
        <strain evidence="2">Sxm20200214</strain>
        <tissue evidence="2">Leaf</tissue>
    </source>
</reference>
<dbReference type="EMBL" id="JAAMPC010000015">
    <property type="protein sequence ID" value="KAG2259062.1"/>
    <property type="molecule type" value="Genomic_DNA"/>
</dbReference>
<protein>
    <submittedName>
        <fullName evidence="2">Uncharacterized protein</fullName>
    </submittedName>
</protein>
<dbReference type="AlphaFoldDB" id="A0A8X7PYI1"/>
<proteinExistence type="predicted"/>
<sequence>MGPAVALMEPPRAGHRRCKGKLSREVEERDERIREREPVLMKWAEAKKPDIEKCLEVVATLEARTLSKQTTVQAREVVSSLVETIQGASQLGGCFKAMVLMGI</sequence>
<evidence type="ECO:0000313" key="2">
    <source>
        <dbReference type="EMBL" id="KAG2259062.1"/>
    </source>
</evidence>
<dbReference type="Proteomes" id="UP000886595">
    <property type="component" value="Unassembled WGS sequence"/>
</dbReference>
<accession>A0A8X7PYI1</accession>
<evidence type="ECO:0000313" key="3">
    <source>
        <dbReference type="Proteomes" id="UP000886595"/>
    </source>
</evidence>
<name>A0A8X7PYI1_BRACI</name>
<gene>
    <name evidence="2" type="ORF">Bca52824_078356</name>
</gene>
<evidence type="ECO:0000256" key="1">
    <source>
        <dbReference type="SAM" id="MobiDB-lite"/>
    </source>
</evidence>
<keyword evidence="3" id="KW-1185">Reference proteome</keyword>
<organism evidence="2 3">
    <name type="scientific">Brassica carinata</name>
    <name type="common">Ethiopian mustard</name>
    <name type="synonym">Abyssinian cabbage</name>
    <dbReference type="NCBI Taxonomy" id="52824"/>
    <lineage>
        <taxon>Eukaryota</taxon>
        <taxon>Viridiplantae</taxon>
        <taxon>Streptophyta</taxon>
        <taxon>Embryophyta</taxon>
        <taxon>Tracheophyta</taxon>
        <taxon>Spermatophyta</taxon>
        <taxon>Magnoliopsida</taxon>
        <taxon>eudicotyledons</taxon>
        <taxon>Gunneridae</taxon>
        <taxon>Pentapetalae</taxon>
        <taxon>rosids</taxon>
        <taxon>malvids</taxon>
        <taxon>Brassicales</taxon>
        <taxon>Brassicaceae</taxon>
        <taxon>Brassiceae</taxon>
        <taxon>Brassica</taxon>
    </lineage>
</organism>